<dbReference type="InterPro" id="IPR026444">
    <property type="entry name" value="Secre_tail"/>
</dbReference>
<gene>
    <name evidence="3" type="ORF">ENS56_10095</name>
</gene>
<accession>A0A832DJ32</accession>
<evidence type="ECO:0000313" key="3">
    <source>
        <dbReference type="EMBL" id="HGT48377.1"/>
    </source>
</evidence>
<reference evidence="3" key="1">
    <citation type="journal article" date="2020" name="mSystems">
        <title>Genome- and Community-Level Interaction Insights into Carbon Utilization and Element Cycling Functions of Hydrothermarchaeota in Hydrothermal Sediment.</title>
        <authorList>
            <person name="Zhou Z."/>
            <person name="Liu Y."/>
            <person name="Xu W."/>
            <person name="Pan J."/>
            <person name="Luo Z.H."/>
            <person name="Li M."/>
        </authorList>
    </citation>
    <scope>NUCLEOTIDE SEQUENCE [LARGE SCALE GENOMIC DNA]</scope>
    <source>
        <strain evidence="3">SpSt-500</strain>
    </source>
</reference>
<comment type="caution">
    <text evidence="3">The sequence shown here is derived from an EMBL/GenBank/DDBJ whole genome shotgun (WGS) entry which is preliminary data.</text>
</comment>
<dbReference type="Gene3D" id="2.60.40.4070">
    <property type="match status" value="1"/>
</dbReference>
<protein>
    <submittedName>
        <fullName evidence="3">T9SS type A sorting domain-containing protein</fullName>
    </submittedName>
</protein>
<dbReference type="EMBL" id="DSVI01000016">
    <property type="protein sequence ID" value="HGT48377.1"/>
    <property type="molecule type" value="Genomic_DNA"/>
</dbReference>
<dbReference type="Pfam" id="PF18962">
    <property type="entry name" value="Por_Secre_tail"/>
    <property type="match status" value="1"/>
</dbReference>
<dbReference type="InterPro" id="IPR036278">
    <property type="entry name" value="Sialidase_sf"/>
</dbReference>
<evidence type="ECO:0000256" key="1">
    <source>
        <dbReference type="SAM" id="SignalP"/>
    </source>
</evidence>
<organism evidence="3">
    <name type="scientific">Ignavibacterium album</name>
    <dbReference type="NCBI Taxonomy" id="591197"/>
    <lineage>
        <taxon>Bacteria</taxon>
        <taxon>Pseudomonadati</taxon>
        <taxon>Ignavibacteriota</taxon>
        <taxon>Ignavibacteria</taxon>
        <taxon>Ignavibacteriales</taxon>
        <taxon>Ignavibacteriaceae</taxon>
        <taxon>Ignavibacterium</taxon>
    </lineage>
</organism>
<dbReference type="NCBIfam" id="TIGR04183">
    <property type="entry name" value="Por_Secre_tail"/>
    <property type="match status" value="1"/>
</dbReference>
<dbReference type="AlphaFoldDB" id="A0A832DJ32"/>
<feature type="signal peptide" evidence="1">
    <location>
        <begin position="1"/>
        <end position="18"/>
    </location>
</feature>
<keyword evidence="1" id="KW-0732">Signal</keyword>
<feature type="chain" id="PRO_5033054273" evidence="1">
    <location>
        <begin position="19"/>
        <end position="967"/>
    </location>
</feature>
<feature type="domain" description="Secretion system C-terminal sorting" evidence="2">
    <location>
        <begin position="884"/>
        <end position="965"/>
    </location>
</feature>
<sequence length="967" mass="109303">MKRLILTFSVIAFTSVFSQEFSFVKLPFNLNDQIYYAKILPQSDYNSDTLSCYYAYANSGIYNSRSYDKGKNWSLPAYFGFWNKFDILNTNYNSFLCYLSLSALRIRTFEVNGNTIDTLFQVGNDVANLQIKKLGNAAGVFYSRLNKIYGITSNDLINWSLIANTLYSDVKCFQILKLKNDKYFLAFTKPNENKLYYTLSDDMLNWQLPQILLSGISDTAKFVAEQNDAGVLLLAFVQDVATPFSEHKQKDIFITTSIDNGNNWSSVTSITKFKGDDNLLSITPIKNEFIISFSSNREKSIADLYFGFLPNASDRNTPPKIYEVNCDTSKLTNNNLIKFRAMIDDDEPLKYVKLKVKINNEAPFELIMNDNGMNGDERKSDKIYSTLLNRKLTSGDAINYYINAEDLSGNKLISESKDLFLPMDYQMKSYSLLNNRFHLSFDNNGIFADVLPNYANFDDGRVLFSGGFLLSGFENQNLFTNAVFSASRINDYYPGIVGGSKEDPKNQIYIVRKDDAPFGDSWQLYKYATLLNAPFYDGDFDGVYSPVDKNNNGVWDEDEDAPEILGDITTWCVFNDAVPSYLRRYETNPVGIEIQQSVFSFDKNENNQPDEKIYVRYRIINRGTVSDILDSVIFSFFIDPDIGTEFFNDYMATDTILNLVYSYSGSETDFGNNPPSSGVAILQGPPVFIPGKTFIDNNSDGIFQSNIDVALDTAVFKNGSGIGAKKIPGAKNYDLVSSFAFTQNYIGTIPNPRYNQLGLDNFGQFINVCNDVNGTVFGNYNCNEINPIFHYSGNPVIPDGWVMTVPFDIRFLLSTGLFQLKKDEPVDIWGVYVAGRGVDSLDSITELKKNVQSAKKFYNEFPISPERTPPIEILPTSYVLYQNYPNPFNSGTRIKFEIPATEHIKLKLYDITGREVATLVNEVRPAGSYEVQLTVAQVSRPEITSGVYFYQMIAGNFISTKKCVVLK</sequence>
<dbReference type="SUPFAM" id="SSF50939">
    <property type="entry name" value="Sialidases"/>
    <property type="match status" value="1"/>
</dbReference>
<name>A0A832DJ32_9BACT</name>
<evidence type="ECO:0000259" key="2">
    <source>
        <dbReference type="Pfam" id="PF18962"/>
    </source>
</evidence>
<proteinExistence type="predicted"/>